<evidence type="ECO:0000256" key="1">
    <source>
        <dbReference type="SAM" id="SignalP"/>
    </source>
</evidence>
<dbReference type="Proteomes" id="UP000215999">
    <property type="component" value="Unassembled WGS sequence"/>
</dbReference>
<reference evidence="2 3" key="1">
    <citation type="journal article" date="2016" name="Antonie Van Leeuwenhoek">
        <title>Photobacterium sanguinicancri sp. nov. isolated from marine animals.</title>
        <authorList>
            <person name="Gomez-Gil B."/>
            <person name="Roque A."/>
            <person name="Rotllant G."/>
            <person name="Romalde J.L."/>
            <person name="Doce A."/>
            <person name="Eggermont M."/>
            <person name="Defoirdt T."/>
        </authorList>
    </citation>
    <scope>NUCLEOTIDE SEQUENCE [LARGE SCALE GENOMIC DNA]</scope>
    <source>
        <strain evidence="2 3">CAIM 1827</strain>
    </source>
</reference>
<accession>A0ABX4FTY8</accession>
<dbReference type="EMBL" id="NOIF01000168">
    <property type="protein sequence ID" value="OZS42274.1"/>
    <property type="molecule type" value="Genomic_DNA"/>
</dbReference>
<comment type="caution">
    <text evidence="2">The sequence shown here is derived from an EMBL/GenBank/DDBJ whole genome shotgun (WGS) entry which is preliminary data.</text>
</comment>
<keyword evidence="1" id="KW-0732">Signal</keyword>
<dbReference type="RefSeq" id="WP_094958295.1">
    <property type="nucleotide sequence ID" value="NZ_NOIF01000168.1"/>
</dbReference>
<organism evidence="2 3">
    <name type="scientific">Photobacterium sanguinicancri</name>
    <dbReference type="NCBI Taxonomy" id="875932"/>
    <lineage>
        <taxon>Bacteria</taxon>
        <taxon>Pseudomonadati</taxon>
        <taxon>Pseudomonadota</taxon>
        <taxon>Gammaproteobacteria</taxon>
        <taxon>Vibrionales</taxon>
        <taxon>Vibrionaceae</taxon>
        <taxon>Photobacterium</taxon>
    </lineage>
</organism>
<sequence length="149" mass="16502">MKVSKLLLVLSLLGASSTSWACSYDGQFNNPFAESYPGSLGIALATQRAISQQQITQTNKLEGQPGLRRASWWLQLFVKRSTQLPNDIHIYLVDSQLWSKYHAGKPLKIHSKPPSSDDAVLMLSESALDNLVSKKITFTQAINMGLIKL</sequence>
<name>A0ABX4FTY8_9GAMM</name>
<gene>
    <name evidence="2" type="ORF">ASV53_19350</name>
</gene>
<feature type="signal peptide" evidence="1">
    <location>
        <begin position="1"/>
        <end position="21"/>
    </location>
</feature>
<evidence type="ECO:0000313" key="2">
    <source>
        <dbReference type="EMBL" id="OZS42274.1"/>
    </source>
</evidence>
<proteinExistence type="predicted"/>
<evidence type="ECO:0000313" key="3">
    <source>
        <dbReference type="Proteomes" id="UP000215999"/>
    </source>
</evidence>
<protein>
    <submittedName>
        <fullName evidence="2">Uncharacterized protein</fullName>
    </submittedName>
</protein>
<feature type="chain" id="PRO_5045225584" evidence="1">
    <location>
        <begin position="22"/>
        <end position="149"/>
    </location>
</feature>
<keyword evidence="3" id="KW-1185">Reference proteome</keyword>